<dbReference type="Proteomes" id="UP000002384">
    <property type="component" value="Chromosome"/>
</dbReference>
<dbReference type="KEGG" id="cyc:PCC7424_4020"/>
<feature type="domain" description="N-acetyltransferase" evidence="3">
    <location>
        <begin position="1"/>
        <end position="156"/>
    </location>
</feature>
<dbReference type="AlphaFoldDB" id="B7KL22"/>
<dbReference type="EMBL" id="CP001291">
    <property type="protein sequence ID" value="ACK72394.1"/>
    <property type="molecule type" value="Genomic_DNA"/>
</dbReference>
<dbReference type="CDD" id="cd04301">
    <property type="entry name" value="NAT_SF"/>
    <property type="match status" value="1"/>
</dbReference>
<keyword evidence="2" id="KW-0012">Acyltransferase</keyword>
<keyword evidence="1 4" id="KW-0808">Transferase</keyword>
<dbReference type="Pfam" id="PF00583">
    <property type="entry name" value="Acetyltransf_1"/>
    <property type="match status" value="1"/>
</dbReference>
<gene>
    <name evidence="4" type="ordered locus">PCC7424_4020</name>
</gene>
<name>B7KL22_GLOC7</name>
<dbReference type="SUPFAM" id="SSF55729">
    <property type="entry name" value="Acyl-CoA N-acyltransferases (Nat)"/>
    <property type="match status" value="1"/>
</dbReference>
<evidence type="ECO:0000313" key="5">
    <source>
        <dbReference type="Proteomes" id="UP000002384"/>
    </source>
</evidence>
<protein>
    <submittedName>
        <fullName evidence="4">GCN5-related N-acetyltransferase</fullName>
    </submittedName>
</protein>
<dbReference type="PANTHER" id="PTHR43877">
    <property type="entry name" value="AMINOALKYLPHOSPHONATE N-ACETYLTRANSFERASE-RELATED-RELATED"/>
    <property type="match status" value="1"/>
</dbReference>
<dbReference type="InterPro" id="IPR000182">
    <property type="entry name" value="GNAT_dom"/>
</dbReference>
<dbReference type="eggNOG" id="COG0456">
    <property type="taxonomic scope" value="Bacteria"/>
</dbReference>
<dbReference type="OrthoDB" id="9789603at2"/>
<keyword evidence="5" id="KW-1185">Reference proteome</keyword>
<evidence type="ECO:0000256" key="2">
    <source>
        <dbReference type="ARBA" id="ARBA00023315"/>
    </source>
</evidence>
<dbReference type="HOGENOM" id="CLU_115356_0_0_3"/>
<dbReference type="Gene3D" id="3.40.630.30">
    <property type="match status" value="1"/>
</dbReference>
<dbReference type="GO" id="GO:0016747">
    <property type="term" value="F:acyltransferase activity, transferring groups other than amino-acyl groups"/>
    <property type="evidence" value="ECO:0007669"/>
    <property type="project" value="InterPro"/>
</dbReference>
<dbReference type="InterPro" id="IPR050832">
    <property type="entry name" value="Bact_Acetyltransf"/>
</dbReference>
<evidence type="ECO:0000259" key="3">
    <source>
        <dbReference type="PROSITE" id="PS51186"/>
    </source>
</evidence>
<organism evidence="4 5">
    <name type="scientific">Gloeothece citriformis (strain PCC 7424)</name>
    <name type="common">Cyanothece sp. (strain PCC 7424)</name>
    <dbReference type="NCBI Taxonomy" id="65393"/>
    <lineage>
        <taxon>Bacteria</taxon>
        <taxon>Bacillati</taxon>
        <taxon>Cyanobacteriota</taxon>
        <taxon>Cyanophyceae</taxon>
        <taxon>Oscillatoriophycideae</taxon>
        <taxon>Chroococcales</taxon>
        <taxon>Aphanothecaceae</taxon>
        <taxon>Gloeothece</taxon>
        <taxon>Gloeothece citriformis</taxon>
    </lineage>
</organism>
<dbReference type="PROSITE" id="PS51186">
    <property type="entry name" value="GNAT"/>
    <property type="match status" value="1"/>
</dbReference>
<dbReference type="InterPro" id="IPR016181">
    <property type="entry name" value="Acyl_CoA_acyltransferase"/>
</dbReference>
<evidence type="ECO:0000256" key="1">
    <source>
        <dbReference type="ARBA" id="ARBA00022679"/>
    </source>
</evidence>
<dbReference type="RefSeq" id="WP_015955979.1">
    <property type="nucleotide sequence ID" value="NC_011729.1"/>
</dbReference>
<evidence type="ECO:0000313" key="4">
    <source>
        <dbReference type="EMBL" id="ACK72394.1"/>
    </source>
</evidence>
<reference evidence="5" key="1">
    <citation type="journal article" date="2011" name="MBio">
        <title>Novel metabolic attributes of the genus Cyanothece, comprising a group of unicellular nitrogen-fixing Cyanobacteria.</title>
        <authorList>
            <person name="Bandyopadhyay A."/>
            <person name="Elvitigala T."/>
            <person name="Welsh E."/>
            <person name="Stockel J."/>
            <person name="Liberton M."/>
            <person name="Min H."/>
            <person name="Sherman L.A."/>
            <person name="Pakrasi H.B."/>
        </authorList>
    </citation>
    <scope>NUCLEOTIDE SEQUENCE [LARGE SCALE GENOMIC DNA]</scope>
    <source>
        <strain evidence="5">PCC 7424</strain>
    </source>
</reference>
<proteinExistence type="predicted"/>
<accession>B7KL22</accession>
<sequence>MIRVATPDDSAAIIALVVAARMFPENDTEILERMLKDYFERNINNGHGCIIDEEEDKAIAVAYYEPALATDRTWYLTMIGVQPDYQRQGRGKALLQYVENRLQASGQRMLVIETSGLPDYQYARIFYAKCGYEQEARIRGFWGTGDDKIVFRKVLNLGVTH</sequence>